<dbReference type="PATRIC" id="fig|1457173.3.peg.2670"/>
<protein>
    <submittedName>
        <fullName evidence="1">Uncharacterized protein</fullName>
    </submittedName>
</protein>
<dbReference type="AlphaFoldDB" id="A0A014NZY6"/>
<proteinExistence type="predicted"/>
<evidence type="ECO:0000313" key="2">
    <source>
        <dbReference type="Proteomes" id="UP000020766"/>
    </source>
</evidence>
<reference evidence="1 2" key="1">
    <citation type="submission" date="2014-01" db="EMBL/GenBank/DDBJ databases">
        <title>Interspecies Systems Biology Uncovers Metabolites Affecting C. elegans Gene Expression and Life History Traits.</title>
        <authorList>
            <person name="Watson E."/>
            <person name="Macneil L.T."/>
            <person name="Ritter A.D."/>
            <person name="Yilmaz L.S."/>
            <person name="Rosebrock A.P."/>
            <person name="Caudy A.A."/>
            <person name="Walhout A.J."/>
        </authorList>
    </citation>
    <scope>NUCLEOTIDE SEQUENCE [LARGE SCALE GENOMIC DNA]</scope>
    <source>
        <strain evidence="1 2">DA1877</strain>
    </source>
</reference>
<organism evidence="1 2">
    <name type="scientific">Comamonas aquatica DA1877</name>
    <dbReference type="NCBI Taxonomy" id="1457173"/>
    <lineage>
        <taxon>Bacteria</taxon>
        <taxon>Pseudomonadati</taxon>
        <taxon>Pseudomonadota</taxon>
        <taxon>Betaproteobacteria</taxon>
        <taxon>Burkholderiales</taxon>
        <taxon>Comamonadaceae</taxon>
        <taxon>Comamonas</taxon>
    </lineage>
</organism>
<accession>A0A014NZY6</accession>
<evidence type="ECO:0000313" key="1">
    <source>
        <dbReference type="EMBL" id="EXU79460.1"/>
    </source>
</evidence>
<dbReference type="Proteomes" id="UP000020766">
    <property type="component" value="Unassembled WGS sequence"/>
</dbReference>
<gene>
    <name evidence="1" type="ORF">AX13_04950</name>
</gene>
<dbReference type="RefSeq" id="WP_043385143.1">
    <property type="nucleotide sequence ID" value="NZ_JBOK01000016.1"/>
</dbReference>
<keyword evidence="2" id="KW-1185">Reference proteome</keyword>
<name>A0A014NZY6_9BURK</name>
<dbReference type="EMBL" id="JBOK01000016">
    <property type="protein sequence ID" value="EXU79460.1"/>
    <property type="molecule type" value="Genomic_DNA"/>
</dbReference>
<comment type="caution">
    <text evidence="1">The sequence shown here is derived from an EMBL/GenBank/DDBJ whole genome shotgun (WGS) entry which is preliminary data.</text>
</comment>
<sequence length="263" mass="27828">MPLIHEKSQYLIPRGRVYFDPFDASERLTGEIDLGNCPGVTLSIETEKSEHFSSQGGLREKDGSWVVQVQRTGALQCDNFSPSNAALWLSGTHEVKTQAATPVPGEERTVLPGRQYQLGATAANPLGVRKVSAITVTPKAGGDAYVAGTDYNVDTETGRVQILEGGAITQATAVLFGYTPVAGKFESVKSGAKSELTGALRVVSDNAAGGNRDWFLPKVTLSASGDLALIAEGTDVIVMEFELEALKPANAEAIYCDGRPVAV</sequence>